<keyword evidence="3" id="KW-0328">Glycosyltransferase</keyword>
<dbReference type="Pfam" id="PF00534">
    <property type="entry name" value="Glycos_transf_1"/>
    <property type="match status" value="1"/>
</dbReference>
<dbReference type="PANTHER" id="PTHR12526">
    <property type="entry name" value="GLYCOSYLTRANSFERASE"/>
    <property type="match status" value="1"/>
</dbReference>
<dbReference type="EMBL" id="JBHUHU010000001">
    <property type="protein sequence ID" value="MFD2098854.1"/>
    <property type="molecule type" value="Genomic_DNA"/>
</dbReference>
<keyword evidence="3" id="KW-0808">Transferase</keyword>
<dbReference type="Gene3D" id="3.40.50.2000">
    <property type="entry name" value="Glycogen Phosphorylase B"/>
    <property type="match status" value="2"/>
</dbReference>
<feature type="domain" description="Glycosyl transferase family 1" evidence="1">
    <location>
        <begin position="174"/>
        <end position="334"/>
    </location>
</feature>
<gene>
    <name evidence="3" type="ORF">ACFSJE_03650</name>
</gene>
<dbReference type="PANTHER" id="PTHR12526:SF630">
    <property type="entry name" value="GLYCOSYLTRANSFERASE"/>
    <property type="match status" value="1"/>
</dbReference>
<dbReference type="RefSeq" id="WP_379829621.1">
    <property type="nucleotide sequence ID" value="NZ_JBHUHU010000001.1"/>
</dbReference>
<evidence type="ECO:0000313" key="4">
    <source>
        <dbReference type="Proteomes" id="UP001597342"/>
    </source>
</evidence>
<evidence type="ECO:0000313" key="3">
    <source>
        <dbReference type="EMBL" id="MFD2098854.1"/>
    </source>
</evidence>
<proteinExistence type="predicted"/>
<dbReference type="Proteomes" id="UP001597342">
    <property type="component" value="Unassembled WGS sequence"/>
</dbReference>
<comment type="caution">
    <text evidence="3">The sequence shown here is derived from an EMBL/GenBank/DDBJ whole genome shotgun (WGS) entry which is preliminary data.</text>
</comment>
<sequence length="359" mass="40829">MKIDFVISGLNPGGAERVMVILANHFSDIGHDVSLISLNEGDAYTISSNINRIKLHHGRIKAARIRGLFNLIGHYKDKKNRPDVMISFITLMNLLSIFVAKLYRIPIIVSEHNSYLRYQKPKWLCDFTRTFFYPKANYVTVLTLFDLPYYNKKGCKTVVMPNPATFTPIAQLPATRKKYILAVGSLDRYLNKGFDNLIRLIEPILKANKDWDLKIIGGGDKGKPILTDLVAKNNLSERIHFTGQVNNVRDLMAESEIFILPSRFEGLPMVLLEAMSQGMACIAYDCKTGPSEMITQDVNGLLIDDQNEEEMQKGLTRLMESEHLRRQLGENALKSLEKYSIENVANIWEGLFQEIKTRS</sequence>
<dbReference type="CDD" id="cd03820">
    <property type="entry name" value="GT4_AmsD-like"/>
    <property type="match status" value="1"/>
</dbReference>
<feature type="domain" description="Glycosyltransferase subfamily 4-like N-terminal" evidence="2">
    <location>
        <begin position="12"/>
        <end position="162"/>
    </location>
</feature>
<dbReference type="SUPFAM" id="SSF53756">
    <property type="entry name" value="UDP-Glycosyltransferase/glycogen phosphorylase"/>
    <property type="match status" value="1"/>
</dbReference>
<organism evidence="3 4">
    <name type="scientific">Flagellimonas iocasae</name>
    <dbReference type="NCBI Taxonomy" id="2055905"/>
    <lineage>
        <taxon>Bacteria</taxon>
        <taxon>Pseudomonadati</taxon>
        <taxon>Bacteroidota</taxon>
        <taxon>Flavobacteriia</taxon>
        <taxon>Flavobacteriales</taxon>
        <taxon>Flavobacteriaceae</taxon>
        <taxon>Flagellimonas</taxon>
    </lineage>
</organism>
<name>A0ABW4XY49_9FLAO</name>
<evidence type="ECO:0000259" key="1">
    <source>
        <dbReference type="Pfam" id="PF00534"/>
    </source>
</evidence>
<dbReference type="EC" id="2.4.-.-" evidence="3"/>
<reference evidence="4" key="1">
    <citation type="journal article" date="2019" name="Int. J. Syst. Evol. Microbiol.">
        <title>The Global Catalogue of Microorganisms (GCM) 10K type strain sequencing project: providing services to taxonomists for standard genome sequencing and annotation.</title>
        <authorList>
            <consortium name="The Broad Institute Genomics Platform"/>
            <consortium name="The Broad Institute Genome Sequencing Center for Infectious Disease"/>
            <person name="Wu L."/>
            <person name="Ma J."/>
        </authorList>
    </citation>
    <scope>NUCLEOTIDE SEQUENCE [LARGE SCALE GENOMIC DNA]</scope>
    <source>
        <strain evidence="4">JCM 3389</strain>
    </source>
</reference>
<dbReference type="InterPro" id="IPR001296">
    <property type="entry name" value="Glyco_trans_1"/>
</dbReference>
<evidence type="ECO:0000259" key="2">
    <source>
        <dbReference type="Pfam" id="PF13439"/>
    </source>
</evidence>
<keyword evidence="4" id="KW-1185">Reference proteome</keyword>
<protein>
    <submittedName>
        <fullName evidence="3">Glycosyltransferase family 4 protein</fullName>
        <ecNumber evidence="3">2.4.-.-</ecNumber>
    </submittedName>
</protein>
<dbReference type="Pfam" id="PF13439">
    <property type="entry name" value="Glyco_transf_4"/>
    <property type="match status" value="1"/>
</dbReference>
<dbReference type="GO" id="GO:0016757">
    <property type="term" value="F:glycosyltransferase activity"/>
    <property type="evidence" value="ECO:0007669"/>
    <property type="project" value="UniProtKB-KW"/>
</dbReference>
<accession>A0ABW4XY49</accession>
<dbReference type="InterPro" id="IPR028098">
    <property type="entry name" value="Glyco_trans_4-like_N"/>
</dbReference>